<dbReference type="Pfam" id="PF12833">
    <property type="entry name" value="HTH_18"/>
    <property type="match status" value="1"/>
</dbReference>
<proteinExistence type="predicted"/>
<keyword evidence="4" id="KW-0812">Transmembrane</keyword>
<comment type="caution">
    <text evidence="6">The sequence shown here is derived from an EMBL/GenBank/DDBJ whole genome shotgun (WGS) entry which is preliminary data.</text>
</comment>
<dbReference type="InterPro" id="IPR018060">
    <property type="entry name" value="HTH_AraC"/>
</dbReference>
<feature type="transmembrane region" description="Helical" evidence="4">
    <location>
        <begin position="179"/>
        <end position="200"/>
    </location>
</feature>
<evidence type="ECO:0000256" key="4">
    <source>
        <dbReference type="SAM" id="Phobius"/>
    </source>
</evidence>
<dbReference type="Proteomes" id="UP000667650">
    <property type="component" value="Unassembled WGS sequence"/>
</dbReference>
<evidence type="ECO:0000313" key="7">
    <source>
        <dbReference type="Proteomes" id="UP000667650"/>
    </source>
</evidence>
<dbReference type="PROSITE" id="PS01124">
    <property type="entry name" value="HTH_ARAC_FAMILY_2"/>
    <property type="match status" value="1"/>
</dbReference>
<protein>
    <submittedName>
        <fullName evidence="6">Helix-turn-helix domain-containing protein</fullName>
    </submittedName>
</protein>
<keyword evidence="3" id="KW-0804">Transcription</keyword>
<keyword evidence="7" id="KW-1185">Reference proteome</keyword>
<dbReference type="InterPro" id="IPR009057">
    <property type="entry name" value="Homeodomain-like_sf"/>
</dbReference>
<feature type="transmembrane region" description="Helical" evidence="4">
    <location>
        <begin position="6"/>
        <end position="25"/>
    </location>
</feature>
<evidence type="ECO:0000256" key="2">
    <source>
        <dbReference type="ARBA" id="ARBA00023125"/>
    </source>
</evidence>
<feature type="transmembrane region" description="Helical" evidence="4">
    <location>
        <begin position="96"/>
        <end position="114"/>
    </location>
</feature>
<dbReference type="RefSeq" id="WP_166523718.1">
    <property type="nucleotide sequence ID" value="NZ_JAAABI010000003.1"/>
</dbReference>
<evidence type="ECO:0000259" key="5">
    <source>
        <dbReference type="PROSITE" id="PS01124"/>
    </source>
</evidence>
<sequence>MEVTLSTGIVIFGVSITVFVFTLLVRKSTKTKGNLYLAAWLLLVVLHLLFLGAGFQNHLDKLPLVTAFGNALPLLHIFLVSLYIREVYQKASTRLVVIYCLTFLGYVLLFFTMGKLGYTRQVGLLIVYSNHAPLWTYLVTTSFIPIFAALTLVLFNKIKGYRFKIKTLYSDGIRTNVDWLNYWLTSYLMASLLIIGSIFLGDMEIMVIESSFLIVCAVLTLQVFMVGQIGAARNFSFPEMGAMKKYAASGLKEQDKEKLKRKLTTYFESEKPYLDPELNLMDLAEALQLPAYQISQLINETMESSFFDLINRYRIDEFKMRLANPDNSHLTIFGVAQDSGFNSKSGFYKVFKKVTGKSPNEYRQSII</sequence>
<name>A0A964TCD8_9FLAO</name>
<gene>
    <name evidence="6" type="ORF">GTQ34_10215</name>
</gene>
<feature type="transmembrane region" description="Helical" evidence="4">
    <location>
        <begin position="37"/>
        <end position="56"/>
    </location>
</feature>
<feature type="transmembrane region" description="Helical" evidence="4">
    <location>
        <begin position="212"/>
        <end position="235"/>
    </location>
</feature>
<dbReference type="PANTHER" id="PTHR43280:SF29">
    <property type="entry name" value="ARAC-FAMILY TRANSCRIPTIONAL REGULATOR"/>
    <property type="match status" value="1"/>
</dbReference>
<dbReference type="Gene3D" id="1.10.10.60">
    <property type="entry name" value="Homeodomain-like"/>
    <property type="match status" value="2"/>
</dbReference>
<accession>A0A964TCD8</accession>
<dbReference type="GO" id="GO:0003700">
    <property type="term" value="F:DNA-binding transcription factor activity"/>
    <property type="evidence" value="ECO:0007669"/>
    <property type="project" value="InterPro"/>
</dbReference>
<keyword evidence="4" id="KW-0472">Membrane</keyword>
<feature type="domain" description="HTH araC/xylS-type" evidence="5">
    <location>
        <begin position="261"/>
        <end position="365"/>
    </location>
</feature>
<dbReference type="GO" id="GO:0043565">
    <property type="term" value="F:sequence-specific DNA binding"/>
    <property type="evidence" value="ECO:0007669"/>
    <property type="project" value="InterPro"/>
</dbReference>
<dbReference type="SUPFAM" id="SSF46689">
    <property type="entry name" value="Homeodomain-like"/>
    <property type="match status" value="1"/>
</dbReference>
<organism evidence="6 7">
    <name type="scientific">Flagellimonas ochracea</name>
    <dbReference type="NCBI Taxonomy" id="2696472"/>
    <lineage>
        <taxon>Bacteria</taxon>
        <taxon>Pseudomonadati</taxon>
        <taxon>Bacteroidota</taxon>
        <taxon>Flavobacteriia</taxon>
        <taxon>Flavobacteriales</taxon>
        <taxon>Flavobacteriaceae</taxon>
        <taxon>Flagellimonas</taxon>
    </lineage>
</organism>
<evidence type="ECO:0000313" key="6">
    <source>
        <dbReference type="EMBL" id="NAY92293.1"/>
    </source>
</evidence>
<dbReference type="PANTHER" id="PTHR43280">
    <property type="entry name" value="ARAC-FAMILY TRANSCRIPTIONAL REGULATOR"/>
    <property type="match status" value="1"/>
</dbReference>
<feature type="transmembrane region" description="Helical" evidence="4">
    <location>
        <begin position="134"/>
        <end position="158"/>
    </location>
</feature>
<feature type="transmembrane region" description="Helical" evidence="4">
    <location>
        <begin position="62"/>
        <end position="84"/>
    </location>
</feature>
<keyword evidence="1" id="KW-0805">Transcription regulation</keyword>
<dbReference type="AlphaFoldDB" id="A0A964TCD8"/>
<evidence type="ECO:0000256" key="3">
    <source>
        <dbReference type="ARBA" id="ARBA00023163"/>
    </source>
</evidence>
<evidence type="ECO:0000256" key="1">
    <source>
        <dbReference type="ARBA" id="ARBA00023015"/>
    </source>
</evidence>
<dbReference type="SMART" id="SM00342">
    <property type="entry name" value="HTH_ARAC"/>
    <property type="match status" value="1"/>
</dbReference>
<keyword evidence="4" id="KW-1133">Transmembrane helix</keyword>
<reference evidence="6" key="1">
    <citation type="submission" date="2020-01" db="EMBL/GenBank/DDBJ databases">
        <title>Muricauda ochracea sp. nov., isolated from a tidal flat of Garorim bay in Korea.</title>
        <authorList>
            <person name="Kim D."/>
            <person name="Yoo Y."/>
            <person name="Kim J.-J."/>
        </authorList>
    </citation>
    <scope>NUCLEOTIDE SEQUENCE</scope>
    <source>
        <strain evidence="6">JGD-17</strain>
    </source>
</reference>
<dbReference type="EMBL" id="JAAABI010000003">
    <property type="protein sequence ID" value="NAY92293.1"/>
    <property type="molecule type" value="Genomic_DNA"/>
</dbReference>
<keyword evidence="2" id="KW-0238">DNA-binding</keyword>